<dbReference type="AlphaFoldDB" id="A0A2S0M5T5"/>
<accession>A0A2S0M5T5</accession>
<organism evidence="1 2">
    <name type="scientific">Megasphaera elsdenii</name>
    <dbReference type="NCBI Taxonomy" id="907"/>
    <lineage>
        <taxon>Bacteria</taxon>
        <taxon>Bacillati</taxon>
        <taxon>Bacillota</taxon>
        <taxon>Negativicutes</taxon>
        <taxon>Veillonellales</taxon>
        <taxon>Veillonellaceae</taxon>
        <taxon>Megasphaera</taxon>
    </lineage>
</organism>
<proteinExistence type="predicted"/>
<evidence type="ECO:0000313" key="2">
    <source>
        <dbReference type="Proteomes" id="UP000238358"/>
    </source>
</evidence>
<reference evidence="1 2" key="1">
    <citation type="journal article" date="2018" name="Genome Announc.">
        <title>Complete genomes of two Megasphaera elsdenii strains, NCIMB 702410 and ATCC 25940.</title>
        <authorList>
            <person name="Hatmaker E.A."/>
            <person name="O'Dell K."/>
            <person name="Riley L.A."/>
            <person name="Klingeman D.M."/>
            <person name="Guss A.M."/>
        </authorList>
    </citation>
    <scope>NUCLEOTIDE SEQUENCE [LARGE SCALE GENOMIC DNA]</scope>
    <source>
        <strain evidence="1 2">NCIMB702410</strain>
    </source>
</reference>
<dbReference type="RefSeq" id="WP_014015301.1">
    <property type="nucleotide sequence ID" value="NZ_CAUGHV010000022.1"/>
</dbReference>
<gene>
    <name evidence="1" type="ORF">C6Y28_03920</name>
</gene>
<dbReference type="Proteomes" id="UP000238358">
    <property type="component" value="Chromosome"/>
</dbReference>
<sequence length="185" mass="21040">MNLDYVLITHCSPTLAGLKQASLLCLPRLGNGCTYDKIIEKYNHKYNPKGLYFRILYACPQRTLLYVYRPARVRTYVQQRDISSFLQQFGYQDCQDISALLDRLAARFAEGGCFPHESGIFLGYPLEDVCGFIANKGNHAKLCGEWKVYGDAHAAARTFHRYTCCRQDYLDRFAVGTTLDSLIVA</sequence>
<dbReference type="InterPro" id="IPR024523">
    <property type="entry name" value="DUF3793"/>
</dbReference>
<evidence type="ECO:0000313" key="1">
    <source>
        <dbReference type="EMBL" id="AVO26826.1"/>
    </source>
</evidence>
<dbReference type="EMBL" id="CP027569">
    <property type="protein sequence ID" value="AVO26826.1"/>
    <property type="molecule type" value="Genomic_DNA"/>
</dbReference>
<dbReference type="OrthoDB" id="5393676at2"/>
<dbReference type="Pfam" id="PF12672">
    <property type="entry name" value="DUF3793"/>
    <property type="match status" value="1"/>
</dbReference>
<protein>
    <submittedName>
        <fullName evidence="1">DUF3793 domain-containing protein</fullName>
    </submittedName>
</protein>
<dbReference type="GeneID" id="97491269"/>
<name>A0A2S0M5T5_MEGEL</name>